<protein>
    <recommendedName>
        <fullName evidence="3">STAS/SEC14 domain-containing protein</fullName>
    </recommendedName>
</protein>
<dbReference type="Gene3D" id="3.40.50.10600">
    <property type="entry name" value="SpoIIaa-like domains"/>
    <property type="match status" value="1"/>
</dbReference>
<dbReference type="SUPFAM" id="SSF52091">
    <property type="entry name" value="SpoIIaa-like"/>
    <property type="match status" value="1"/>
</dbReference>
<evidence type="ECO:0008006" key="3">
    <source>
        <dbReference type="Google" id="ProtNLM"/>
    </source>
</evidence>
<proteinExistence type="predicted"/>
<dbReference type="Pfam" id="PF11964">
    <property type="entry name" value="SpoIIAA-like"/>
    <property type="match status" value="1"/>
</dbReference>
<accession>A0A0B2A0B7</accession>
<evidence type="ECO:0000313" key="2">
    <source>
        <dbReference type="Proteomes" id="UP000031030"/>
    </source>
</evidence>
<evidence type="ECO:0000313" key="1">
    <source>
        <dbReference type="EMBL" id="KHK96441.1"/>
    </source>
</evidence>
<dbReference type="InterPro" id="IPR038396">
    <property type="entry name" value="SpoIIAA-like_sf"/>
</dbReference>
<dbReference type="STRING" id="1348253.LK09_15475"/>
<name>A0A0B2A0B7_9MICO</name>
<comment type="caution">
    <text evidence="1">The sequence shown here is derived from an EMBL/GenBank/DDBJ whole genome shotgun (WGS) entry which is preliminary data.</text>
</comment>
<dbReference type="InterPro" id="IPR036513">
    <property type="entry name" value="STAS_dom_sf"/>
</dbReference>
<dbReference type="OrthoDB" id="4729899at2"/>
<dbReference type="Proteomes" id="UP000031030">
    <property type="component" value="Unassembled WGS sequence"/>
</dbReference>
<dbReference type="AlphaFoldDB" id="A0A0B2A0B7"/>
<reference evidence="1 2" key="1">
    <citation type="submission" date="2014-11" db="EMBL/GenBank/DDBJ databases">
        <title>Genome sequence of Microbacterium mangrovi MUSC 115(T).</title>
        <authorList>
            <person name="Lee L.-H."/>
        </authorList>
    </citation>
    <scope>NUCLEOTIDE SEQUENCE [LARGE SCALE GENOMIC DNA]</scope>
    <source>
        <strain evidence="1 2">MUSC 115</strain>
    </source>
</reference>
<dbReference type="EMBL" id="JTDK01000015">
    <property type="protein sequence ID" value="KHK96441.1"/>
    <property type="molecule type" value="Genomic_DNA"/>
</dbReference>
<dbReference type="InterPro" id="IPR021866">
    <property type="entry name" value="SpoIIAA-like"/>
</dbReference>
<organism evidence="1 2">
    <name type="scientific">Microbacterium mangrovi</name>
    <dbReference type="NCBI Taxonomy" id="1348253"/>
    <lineage>
        <taxon>Bacteria</taxon>
        <taxon>Bacillati</taxon>
        <taxon>Actinomycetota</taxon>
        <taxon>Actinomycetes</taxon>
        <taxon>Micrococcales</taxon>
        <taxon>Microbacteriaceae</taxon>
        <taxon>Microbacterium</taxon>
    </lineage>
</organism>
<keyword evidence="2" id="KW-1185">Reference proteome</keyword>
<sequence>MIEALSDLPSGTVGFRAHGVVTADDYRDVVEPALAAAHASAPAVNLVFIIGEDVERFSLGAMIQDAEVGAAPLSDWGRLAVVTDKHWIEGALNLFAGLFHGKVRVFPVSQEAAAIAWATQNPAD</sequence>
<dbReference type="RefSeq" id="WP_039401619.1">
    <property type="nucleotide sequence ID" value="NZ_JTDK01000015.1"/>
</dbReference>
<gene>
    <name evidence="1" type="ORF">LK09_15475</name>
</gene>